<name>A0AAF0DLH4_9EURO</name>
<dbReference type="EC" id="3.4.-.-" evidence="13"/>
<evidence type="ECO:0000256" key="2">
    <source>
        <dbReference type="ARBA" id="ARBA00004613"/>
    </source>
</evidence>
<proteinExistence type="inferred from homology"/>
<reference evidence="15" key="1">
    <citation type="submission" date="2023-03" db="EMBL/GenBank/DDBJ databases">
        <title>Emydomyces testavorans Genome Sequence.</title>
        <authorList>
            <person name="Hoyer L."/>
        </authorList>
    </citation>
    <scope>NUCLEOTIDE SEQUENCE</scope>
    <source>
        <strain evidence="15">16-2883</strain>
    </source>
</reference>
<dbReference type="AlphaFoldDB" id="A0AAF0DLH4"/>
<keyword evidence="5" id="KW-0964">Secreted</keyword>
<evidence type="ECO:0000256" key="7">
    <source>
        <dbReference type="ARBA" id="ARBA00022723"/>
    </source>
</evidence>
<evidence type="ECO:0000313" key="16">
    <source>
        <dbReference type="Proteomes" id="UP001219355"/>
    </source>
</evidence>
<dbReference type="Proteomes" id="UP001219355">
    <property type="component" value="Chromosome 2"/>
</dbReference>
<evidence type="ECO:0000256" key="10">
    <source>
        <dbReference type="ARBA" id="ARBA00022833"/>
    </source>
</evidence>
<keyword evidence="8 13" id="KW-0732">Signal</keyword>
<dbReference type="InterPro" id="IPR007484">
    <property type="entry name" value="Peptidase_M28"/>
</dbReference>
<evidence type="ECO:0000256" key="6">
    <source>
        <dbReference type="ARBA" id="ARBA00022670"/>
    </source>
</evidence>
<keyword evidence="4 15" id="KW-0031">Aminopeptidase</keyword>
<comment type="cofactor">
    <cofactor evidence="1">
        <name>Zn(2+)</name>
        <dbReference type="ChEBI" id="CHEBI:29105"/>
    </cofactor>
</comment>
<evidence type="ECO:0000259" key="14">
    <source>
        <dbReference type="Pfam" id="PF04389"/>
    </source>
</evidence>
<organism evidence="15 16">
    <name type="scientific">Emydomyces testavorans</name>
    <dbReference type="NCBI Taxonomy" id="2070801"/>
    <lineage>
        <taxon>Eukaryota</taxon>
        <taxon>Fungi</taxon>
        <taxon>Dikarya</taxon>
        <taxon>Ascomycota</taxon>
        <taxon>Pezizomycotina</taxon>
        <taxon>Eurotiomycetes</taxon>
        <taxon>Eurotiomycetidae</taxon>
        <taxon>Onygenales</taxon>
        <taxon>Nannizziopsiaceae</taxon>
        <taxon>Emydomyces</taxon>
    </lineage>
</organism>
<evidence type="ECO:0000256" key="13">
    <source>
        <dbReference type="RuleBase" id="RU361240"/>
    </source>
</evidence>
<dbReference type="Pfam" id="PF04389">
    <property type="entry name" value="Peptidase_M28"/>
    <property type="match status" value="1"/>
</dbReference>
<evidence type="ECO:0000256" key="5">
    <source>
        <dbReference type="ARBA" id="ARBA00022525"/>
    </source>
</evidence>
<evidence type="ECO:0000256" key="8">
    <source>
        <dbReference type="ARBA" id="ARBA00022729"/>
    </source>
</evidence>
<dbReference type="PANTHER" id="PTHR12147">
    <property type="entry name" value="METALLOPEPTIDASE M28 FAMILY MEMBER"/>
    <property type="match status" value="1"/>
</dbReference>
<evidence type="ECO:0000256" key="12">
    <source>
        <dbReference type="ARBA" id="ARBA00043962"/>
    </source>
</evidence>
<keyword evidence="16" id="KW-1185">Reference proteome</keyword>
<keyword evidence="7 13" id="KW-0479">Metal-binding</keyword>
<evidence type="ECO:0000313" key="15">
    <source>
        <dbReference type="EMBL" id="WEW58955.1"/>
    </source>
</evidence>
<comment type="subunit">
    <text evidence="3">Monomer.</text>
</comment>
<feature type="domain" description="Peptidase M28" evidence="14">
    <location>
        <begin position="168"/>
        <end position="376"/>
    </location>
</feature>
<dbReference type="PANTHER" id="PTHR12147:SF56">
    <property type="entry name" value="AMINOPEPTIDASE YDR415C-RELATED"/>
    <property type="match status" value="1"/>
</dbReference>
<keyword evidence="6 13" id="KW-0645">Protease</keyword>
<feature type="chain" id="PRO_5041766884" description="Peptide hydrolase" evidence="13">
    <location>
        <begin position="20"/>
        <end position="385"/>
    </location>
</feature>
<keyword evidence="10 13" id="KW-0862">Zinc</keyword>
<feature type="signal peptide" evidence="13">
    <location>
        <begin position="1"/>
        <end position="19"/>
    </location>
</feature>
<gene>
    <name evidence="15" type="primary">LAP1_2</name>
    <name evidence="15" type="ORF">PRK78_004423</name>
</gene>
<dbReference type="EMBL" id="CP120628">
    <property type="protein sequence ID" value="WEW58955.1"/>
    <property type="molecule type" value="Genomic_DNA"/>
</dbReference>
<dbReference type="GO" id="GO:0046872">
    <property type="term" value="F:metal ion binding"/>
    <property type="evidence" value="ECO:0007669"/>
    <property type="project" value="UniProtKB-KW"/>
</dbReference>
<dbReference type="FunFam" id="3.40.630.10:FF:000042">
    <property type="entry name" value="Peptide hydrolase"/>
    <property type="match status" value="1"/>
</dbReference>
<keyword evidence="11" id="KW-1015">Disulfide bond</keyword>
<dbReference type="GO" id="GO:0005576">
    <property type="term" value="C:extracellular region"/>
    <property type="evidence" value="ECO:0007669"/>
    <property type="project" value="UniProtKB-SubCell"/>
</dbReference>
<dbReference type="Gene3D" id="3.40.630.10">
    <property type="entry name" value="Zn peptidases"/>
    <property type="match status" value="1"/>
</dbReference>
<dbReference type="GO" id="GO:0006508">
    <property type="term" value="P:proteolysis"/>
    <property type="evidence" value="ECO:0007669"/>
    <property type="project" value="UniProtKB-KW"/>
</dbReference>
<dbReference type="GO" id="GO:0008235">
    <property type="term" value="F:metalloexopeptidase activity"/>
    <property type="evidence" value="ECO:0007669"/>
    <property type="project" value="InterPro"/>
</dbReference>
<dbReference type="InterPro" id="IPR045175">
    <property type="entry name" value="M28_fam"/>
</dbReference>
<comment type="similarity">
    <text evidence="12">Belongs to the peptidase M28 family. M28E subfamily.</text>
</comment>
<evidence type="ECO:0000256" key="9">
    <source>
        <dbReference type="ARBA" id="ARBA00022801"/>
    </source>
</evidence>
<evidence type="ECO:0000256" key="1">
    <source>
        <dbReference type="ARBA" id="ARBA00001947"/>
    </source>
</evidence>
<keyword evidence="9 13" id="KW-0378">Hydrolase</keyword>
<accession>A0AAF0DLH4</accession>
<evidence type="ECO:0000256" key="4">
    <source>
        <dbReference type="ARBA" id="ARBA00022438"/>
    </source>
</evidence>
<evidence type="ECO:0000256" key="11">
    <source>
        <dbReference type="ARBA" id="ARBA00023157"/>
    </source>
</evidence>
<protein>
    <recommendedName>
        <fullName evidence="13">Peptide hydrolase</fullName>
        <ecNumber evidence="13">3.4.-.-</ecNumber>
    </recommendedName>
</protein>
<sequence length="385" mass="42526">MKTLAILALTALASPSVWGLRPAAQPGKFLIETARGETRWVTENEKFELKSSDAWTDGHPALKKHIDFFDITQEPDPETIEQVVVQFPSQLKYVQEAKALASKLSKDTMRKDLEKFSSFHNRFYNSPNGLQSANWLFDQVTAVLRNSGAMQHGATVNKFMHSFQQPSIIATIPGKSKNIVVVGAHQDSINQRDRMNGRAPGADDDGSGSITILDALRALLSSPKIAQGEADNTIEFHWYAGEEGGLLGSQDIFRKYRTDNKPVKAMLNQDMTGYTQRRTDAGLPEAFGMIMDNVDPALVAFAKLIVKGYTDITSVDTNCGYACSDHASANRNGFPSIFVFEADFQHDNPQIHTAGDTIDLINFDHVIQHGKLIIGFVYELAFASL</sequence>
<dbReference type="CDD" id="cd03879">
    <property type="entry name" value="M28_AAP"/>
    <property type="match status" value="1"/>
</dbReference>
<dbReference type="GO" id="GO:0004177">
    <property type="term" value="F:aminopeptidase activity"/>
    <property type="evidence" value="ECO:0007669"/>
    <property type="project" value="UniProtKB-KW"/>
</dbReference>
<evidence type="ECO:0000256" key="3">
    <source>
        <dbReference type="ARBA" id="ARBA00011245"/>
    </source>
</evidence>
<comment type="subcellular location">
    <subcellularLocation>
        <location evidence="2">Secreted</location>
    </subcellularLocation>
</comment>
<dbReference type="SUPFAM" id="SSF53187">
    <property type="entry name" value="Zn-dependent exopeptidases"/>
    <property type="match status" value="1"/>
</dbReference>